<evidence type="ECO:0000313" key="2">
    <source>
        <dbReference type="Proteomes" id="UP000603708"/>
    </source>
</evidence>
<gene>
    <name evidence="1" type="ORF">GCM10018793_05120</name>
</gene>
<comment type="caution">
    <text evidence="1">The sequence shown here is derived from an EMBL/GenBank/DDBJ whole genome shotgun (WGS) entry which is preliminary data.</text>
</comment>
<keyword evidence="2" id="KW-1185">Reference proteome</keyword>
<protein>
    <submittedName>
        <fullName evidence="1">Uncharacterized protein</fullName>
    </submittedName>
</protein>
<evidence type="ECO:0000313" key="1">
    <source>
        <dbReference type="EMBL" id="GHH70691.1"/>
    </source>
</evidence>
<dbReference type="EMBL" id="BNCD01000001">
    <property type="protein sequence ID" value="GHH70691.1"/>
    <property type="molecule type" value="Genomic_DNA"/>
</dbReference>
<reference evidence="1" key="2">
    <citation type="submission" date="2020-09" db="EMBL/GenBank/DDBJ databases">
        <authorList>
            <person name="Sun Q."/>
            <person name="Ohkuma M."/>
        </authorList>
    </citation>
    <scope>NUCLEOTIDE SEQUENCE</scope>
    <source>
        <strain evidence="1">JCM 5069</strain>
    </source>
</reference>
<dbReference type="AlphaFoldDB" id="A0A919KSU8"/>
<sequence length="88" mass="9852">MDWFVKEHHCASKGGCTPFEPARPAGTQLDCFDEPRGPHRCNDLAEYLHRHNPHIDVTVVCDRCLTKKQADARAASRRRSATRGAPSP</sequence>
<organism evidence="1 2">
    <name type="scientific">Streptomyces sulfonofaciens</name>
    <dbReference type="NCBI Taxonomy" id="68272"/>
    <lineage>
        <taxon>Bacteria</taxon>
        <taxon>Bacillati</taxon>
        <taxon>Actinomycetota</taxon>
        <taxon>Actinomycetes</taxon>
        <taxon>Kitasatosporales</taxon>
        <taxon>Streptomycetaceae</taxon>
        <taxon>Streptomyces</taxon>
    </lineage>
</organism>
<dbReference type="Proteomes" id="UP000603708">
    <property type="component" value="Unassembled WGS sequence"/>
</dbReference>
<accession>A0A919KSU8</accession>
<dbReference type="RefSeq" id="WP_189929161.1">
    <property type="nucleotide sequence ID" value="NZ_BNCD01000001.1"/>
</dbReference>
<proteinExistence type="predicted"/>
<reference evidence="1" key="1">
    <citation type="journal article" date="2014" name="Int. J. Syst. Evol. Microbiol.">
        <title>Complete genome sequence of Corynebacterium casei LMG S-19264T (=DSM 44701T), isolated from a smear-ripened cheese.</title>
        <authorList>
            <consortium name="US DOE Joint Genome Institute (JGI-PGF)"/>
            <person name="Walter F."/>
            <person name="Albersmeier A."/>
            <person name="Kalinowski J."/>
            <person name="Ruckert C."/>
        </authorList>
    </citation>
    <scope>NUCLEOTIDE SEQUENCE</scope>
    <source>
        <strain evidence="1">JCM 5069</strain>
    </source>
</reference>
<name>A0A919KSU8_9ACTN</name>